<protein>
    <recommendedName>
        <fullName evidence="4">FHA domain-containing protein</fullName>
    </recommendedName>
</protein>
<evidence type="ECO:0008006" key="4">
    <source>
        <dbReference type="Google" id="ProtNLM"/>
    </source>
</evidence>
<dbReference type="AlphaFoldDB" id="A0A836I8K5"/>
<reference evidence="2 3" key="1">
    <citation type="submission" date="2021-02" db="EMBL/GenBank/DDBJ databases">
        <title>Porcisia hertigi Genome sequencing and assembly.</title>
        <authorList>
            <person name="Almutairi H."/>
            <person name="Gatherer D."/>
        </authorList>
    </citation>
    <scope>NUCLEOTIDE SEQUENCE [LARGE SCALE GENOMIC DNA]</scope>
    <source>
        <strain evidence="2 3">C119</strain>
    </source>
</reference>
<dbReference type="KEGG" id="phet:94289619"/>
<dbReference type="Proteomes" id="UP000674318">
    <property type="component" value="Chromosome 28"/>
</dbReference>
<dbReference type="RefSeq" id="XP_067755781.1">
    <property type="nucleotide sequence ID" value="XM_067899542.1"/>
</dbReference>
<organism evidence="2 3">
    <name type="scientific">Porcisia hertigi</name>
    <dbReference type="NCBI Taxonomy" id="2761500"/>
    <lineage>
        <taxon>Eukaryota</taxon>
        <taxon>Discoba</taxon>
        <taxon>Euglenozoa</taxon>
        <taxon>Kinetoplastea</taxon>
        <taxon>Metakinetoplastina</taxon>
        <taxon>Trypanosomatida</taxon>
        <taxon>Trypanosomatidae</taxon>
        <taxon>Leishmaniinae</taxon>
        <taxon>Porcisia</taxon>
    </lineage>
</organism>
<name>A0A836I8K5_9TRYP</name>
<dbReference type="InterPro" id="IPR008984">
    <property type="entry name" value="SMAD_FHA_dom_sf"/>
</dbReference>
<feature type="compositionally biased region" description="Low complexity" evidence="1">
    <location>
        <begin position="412"/>
        <end position="437"/>
    </location>
</feature>
<evidence type="ECO:0000313" key="3">
    <source>
        <dbReference type="Proteomes" id="UP000674318"/>
    </source>
</evidence>
<comment type="caution">
    <text evidence="2">The sequence shown here is derived from an EMBL/GenBank/DDBJ whole genome shotgun (WGS) entry which is preliminary data.</text>
</comment>
<evidence type="ECO:0000313" key="2">
    <source>
        <dbReference type="EMBL" id="KAG5500447.1"/>
    </source>
</evidence>
<dbReference type="SUPFAM" id="SSF49879">
    <property type="entry name" value="SMAD/FHA domain"/>
    <property type="match status" value="1"/>
</dbReference>
<dbReference type="OrthoDB" id="240081at2759"/>
<feature type="region of interest" description="Disordered" evidence="1">
    <location>
        <begin position="252"/>
        <end position="285"/>
    </location>
</feature>
<dbReference type="EMBL" id="JAFJZO010000028">
    <property type="protein sequence ID" value="KAG5500447.1"/>
    <property type="molecule type" value="Genomic_DNA"/>
</dbReference>
<keyword evidence="3" id="KW-1185">Reference proteome</keyword>
<dbReference type="GeneID" id="94289619"/>
<proteinExistence type="predicted"/>
<feature type="region of interest" description="Disordered" evidence="1">
    <location>
        <begin position="387"/>
        <end position="451"/>
    </location>
</feature>
<feature type="compositionally biased region" description="Acidic residues" evidence="1">
    <location>
        <begin position="401"/>
        <end position="411"/>
    </location>
</feature>
<evidence type="ECO:0000256" key="1">
    <source>
        <dbReference type="SAM" id="MobiDB-lite"/>
    </source>
</evidence>
<sequence length="451" mass="48336">MSTPENSPVGKWVIVRSDRHVVSVDKTDHAYILGRERRLPSAQLLSDKYASRKHIVVIWHPPYLCMIQEGKNPSFIGPSCTPVPAFSNDAAVTSGESTPLSWEHAQLRFAAMADVKEATTHLSAGHVITVNVPVCDPMTVTQPPDRHSIDAATVHFPEELGLPTLTVRFEGADDGTREGATAAVTTKTTAEMLAVPSARTLDGDDDDEFSNGGREVGMCSTARAEDSEGGSAAAGGAKPVWSGLLDVALQQQHRSQKTSCSSPATQASEGRLAPQGTPAAADPLPHEIGSWEWKKVRKGGDDDPKSWSKYSRAVEELLEKAYKDISIVKIEIPDSVMFGKRDASGCTYGVCFAEKALGGAMVQYSIENPGKFCVIRRTGGPLVDRRRAKTAHVIPSPSSSEQDESETEESLSEASDSESIVSSSSASSSSSTSSSSSDDSEAPRKKRLRRH</sequence>
<feature type="compositionally biased region" description="Polar residues" evidence="1">
    <location>
        <begin position="252"/>
        <end position="268"/>
    </location>
</feature>
<gene>
    <name evidence="2" type="ORF">JKF63_03540</name>
</gene>
<accession>A0A836I8K5</accession>